<proteinExistence type="predicted"/>
<dbReference type="Proteomes" id="UP001062846">
    <property type="component" value="Chromosome 9"/>
</dbReference>
<gene>
    <name evidence="1" type="ORF">RHMOL_Rhmol09G0081000</name>
</gene>
<evidence type="ECO:0000313" key="2">
    <source>
        <dbReference type="Proteomes" id="UP001062846"/>
    </source>
</evidence>
<keyword evidence="2" id="KW-1185">Reference proteome</keyword>
<organism evidence="1 2">
    <name type="scientific">Rhododendron molle</name>
    <name type="common">Chinese azalea</name>
    <name type="synonym">Azalea mollis</name>
    <dbReference type="NCBI Taxonomy" id="49168"/>
    <lineage>
        <taxon>Eukaryota</taxon>
        <taxon>Viridiplantae</taxon>
        <taxon>Streptophyta</taxon>
        <taxon>Embryophyta</taxon>
        <taxon>Tracheophyta</taxon>
        <taxon>Spermatophyta</taxon>
        <taxon>Magnoliopsida</taxon>
        <taxon>eudicotyledons</taxon>
        <taxon>Gunneridae</taxon>
        <taxon>Pentapetalae</taxon>
        <taxon>asterids</taxon>
        <taxon>Ericales</taxon>
        <taxon>Ericaceae</taxon>
        <taxon>Ericoideae</taxon>
        <taxon>Rhodoreae</taxon>
        <taxon>Rhododendron</taxon>
    </lineage>
</organism>
<reference evidence="1" key="1">
    <citation type="submission" date="2022-02" db="EMBL/GenBank/DDBJ databases">
        <title>Plant Genome Project.</title>
        <authorList>
            <person name="Zhang R.-G."/>
        </authorList>
    </citation>
    <scope>NUCLEOTIDE SEQUENCE</scope>
    <source>
        <strain evidence="1">AT1</strain>
    </source>
</reference>
<comment type="caution">
    <text evidence="1">The sequence shown here is derived from an EMBL/GenBank/DDBJ whole genome shotgun (WGS) entry which is preliminary data.</text>
</comment>
<protein>
    <submittedName>
        <fullName evidence="1">Uncharacterized protein</fullName>
    </submittedName>
</protein>
<name>A0ACC0MCD9_RHOML</name>
<accession>A0ACC0MCD9</accession>
<evidence type="ECO:0000313" key="1">
    <source>
        <dbReference type="EMBL" id="KAI8538167.1"/>
    </source>
</evidence>
<sequence length="83" mass="9522">MEGRSRSLWNKTKTPLVDGRTTKMCTDNWNLQDSGELKLELEDPAKYVFHHVRQTPGSRGSTIAINYWDEPVTNADERVNVTD</sequence>
<dbReference type="EMBL" id="CM046396">
    <property type="protein sequence ID" value="KAI8538167.1"/>
    <property type="molecule type" value="Genomic_DNA"/>
</dbReference>